<keyword evidence="3" id="KW-1185">Reference proteome</keyword>
<feature type="coiled-coil region" evidence="1">
    <location>
        <begin position="31"/>
        <end position="58"/>
    </location>
</feature>
<keyword evidence="1" id="KW-0175">Coiled coil</keyword>
<dbReference type="EMBL" id="LN879430">
    <property type="protein sequence ID" value="CUH93723.1"/>
    <property type="molecule type" value="Genomic_DNA"/>
</dbReference>
<evidence type="ECO:0000256" key="1">
    <source>
        <dbReference type="SAM" id="Coils"/>
    </source>
</evidence>
<name>A0A0K8J8Y8_9FIRM</name>
<dbReference type="OrthoDB" id="1911733at2"/>
<accession>A0A0K8J8Y8</accession>
<dbReference type="Proteomes" id="UP000196053">
    <property type="component" value="Chromosome I"/>
</dbReference>
<sequence>MEEALKVAEEAYNNYSDGEYIRETYLIALHFNDLIEEAQVIKNEIIELQGQLEEETQKLLEGEITLEEYYVEG</sequence>
<evidence type="ECO:0000313" key="2">
    <source>
        <dbReference type="EMBL" id="CUH93723.1"/>
    </source>
</evidence>
<organism evidence="2 3">
    <name type="scientific">Herbinix luporum</name>
    <dbReference type="NCBI Taxonomy" id="1679721"/>
    <lineage>
        <taxon>Bacteria</taxon>
        <taxon>Bacillati</taxon>
        <taxon>Bacillota</taxon>
        <taxon>Clostridia</taxon>
        <taxon>Lachnospirales</taxon>
        <taxon>Lachnospiraceae</taxon>
        <taxon>Herbinix</taxon>
    </lineage>
</organism>
<dbReference type="KEGG" id="hsd:SD1D_2208"/>
<dbReference type="AlphaFoldDB" id="A0A0K8J8Y8"/>
<proteinExistence type="predicted"/>
<evidence type="ECO:0000313" key="3">
    <source>
        <dbReference type="Proteomes" id="UP000196053"/>
    </source>
</evidence>
<dbReference type="RefSeq" id="WP_157893123.1">
    <property type="nucleotide sequence ID" value="NZ_LN879430.1"/>
</dbReference>
<protein>
    <submittedName>
        <fullName evidence="2">Uncharacterized protein</fullName>
    </submittedName>
</protein>
<gene>
    <name evidence="2" type="ORF">SD1D_2208</name>
</gene>
<reference evidence="3" key="1">
    <citation type="submission" date="2015-09" db="EMBL/GenBank/DDBJ databases">
        <authorList>
            <person name="Wibberg D."/>
        </authorList>
    </citation>
    <scope>NUCLEOTIDE SEQUENCE [LARGE SCALE GENOMIC DNA]</scope>
    <source>
        <strain evidence="3">SD1D</strain>
    </source>
</reference>